<evidence type="ECO:0000313" key="2">
    <source>
        <dbReference type="Proteomes" id="UP001163846"/>
    </source>
</evidence>
<proteinExistence type="predicted"/>
<organism evidence="1 2">
    <name type="scientific">Lentinula raphanica</name>
    <dbReference type="NCBI Taxonomy" id="153919"/>
    <lineage>
        <taxon>Eukaryota</taxon>
        <taxon>Fungi</taxon>
        <taxon>Dikarya</taxon>
        <taxon>Basidiomycota</taxon>
        <taxon>Agaricomycotina</taxon>
        <taxon>Agaricomycetes</taxon>
        <taxon>Agaricomycetidae</taxon>
        <taxon>Agaricales</taxon>
        <taxon>Marasmiineae</taxon>
        <taxon>Omphalotaceae</taxon>
        <taxon>Lentinula</taxon>
    </lineage>
</organism>
<dbReference type="InterPro" id="IPR014752">
    <property type="entry name" value="Arrestin-like_C"/>
</dbReference>
<keyword evidence="2" id="KW-1185">Reference proteome</keyword>
<dbReference type="Proteomes" id="UP001163846">
    <property type="component" value="Unassembled WGS sequence"/>
</dbReference>
<sequence>MSEFVLDQQLPVYSPSRSPPSYSPHLLDGEQTLAQTSRFHSSSHLTGTFTKHSGEITVVLTEQDEDADVPCYGRQGLVAGSIILDSSLKTEDIMAVCLKVEGRIKLTISGANAASKTMKIVDEQYELWSSSQTSHSSSTSATTSTCPRVIPFSTILPPTFKDGDREYPLPPSYEVNFTGIPGLYAKCTYAIRAIVKTHGPLWDHKQTVSTPFIYRPRKRPPQAAVNAAFFSSIKISPEEWFQTTAVLQARPGAGANVESINASLFLPAVRSFGLRDPIPYHIQLTGPLSSLQKFYSLVQYETDPCSPAYPRNRETLTMSVSLCRQVRVEVKGQTVWKSSIIGSGTVRPLPPSIELDELDDCDYRDLGVKKSEEGKEQGREQEMALDWEGEVRCRDDVRVGHFDVGKMAASDFFVFSVSARNNCGAFNSLRMIVPISLVTDSWVEH</sequence>
<accession>A0AA38P7K1</accession>
<gene>
    <name evidence="1" type="ORF">F5878DRAFT_621337</name>
</gene>
<dbReference type="Gene3D" id="2.60.40.640">
    <property type="match status" value="1"/>
</dbReference>
<dbReference type="AlphaFoldDB" id="A0AA38P7K1"/>
<name>A0AA38P7K1_9AGAR</name>
<comment type="caution">
    <text evidence="1">The sequence shown here is derived from an EMBL/GenBank/DDBJ whole genome shotgun (WGS) entry which is preliminary data.</text>
</comment>
<protein>
    <submittedName>
        <fullName evidence="1">Uncharacterized protein</fullName>
    </submittedName>
</protein>
<dbReference type="EMBL" id="MU806221">
    <property type="protein sequence ID" value="KAJ3837803.1"/>
    <property type="molecule type" value="Genomic_DNA"/>
</dbReference>
<evidence type="ECO:0000313" key="1">
    <source>
        <dbReference type="EMBL" id="KAJ3837803.1"/>
    </source>
</evidence>
<reference evidence="1" key="1">
    <citation type="submission" date="2022-08" db="EMBL/GenBank/DDBJ databases">
        <authorList>
            <consortium name="DOE Joint Genome Institute"/>
            <person name="Min B."/>
            <person name="Riley R."/>
            <person name="Sierra-Patev S."/>
            <person name="Naranjo-Ortiz M."/>
            <person name="Looney B."/>
            <person name="Konkel Z."/>
            <person name="Slot J.C."/>
            <person name="Sakamoto Y."/>
            <person name="Steenwyk J.L."/>
            <person name="Rokas A."/>
            <person name="Carro J."/>
            <person name="Camarero S."/>
            <person name="Ferreira P."/>
            <person name="Molpeceres G."/>
            <person name="Ruiz-Duenas F.J."/>
            <person name="Serrano A."/>
            <person name="Henrissat B."/>
            <person name="Drula E."/>
            <person name="Hughes K.W."/>
            <person name="Mata J.L."/>
            <person name="Ishikawa N.K."/>
            <person name="Vargas-Isla R."/>
            <person name="Ushijima S."/>
            <person name="Smith C.A."/>
            <person name="Ahrendt S."/>
            <person name="Andreopoulos W."/>
            <person name="He G."/>
            <person name="Labutti K."/>
            <person name="Lipzen A."/>
            <person name="Ng V."/>
            <person name="Sandor L."/>
            <person name="Barry K."/>
            <person name="Martinez A.T."/>
            <person name="Xiao Y."/>
            <person name="Gibbons J.G."/>
            <person name="Terashima K."/>
            <person name="Hibbett D.S."/>
            <person name="Grigoriev I.V."/>
        </authorList>
    </citation>
    <scope>NUCLEOTIDE SEQUENCE</scope>
    <source>
        <strain evidence="1">TFB9207</strain>
    </source>
</reference>